<evidence type="ECO:0000313" key="1">
    <source>
        <dbReference type="EMBL" id="KAJ1671382.1"/>
    </source>
</evidence>
<dbReference type="EMBL" id="JAMZIH010008777">
    <property type="protein sequence ID" value="KAJ1671382.1"/>
    <property type="molecule type" value="Genomic_DNA"/>
</dbReference>
<protein>
    <submittedName>
        <fullName evidence="1">Cell division control protein</fullName>
    </submittedName>
</protein>
<gene>
    <name evidence="1" type="primary">CDC10_2</name>
    <name evidence="1" type="ORF">EV182_007664</name>
</gene>
<keyword evidence="2" id="KW-1185">Reference proteome</keyword>
<evidence type="ECO:0000313" key="2">
    <source>
        <dbReference type="Proteomes" id="UP001145114"/>
    </source>
</evidence>
<keyword evidence="1" id="KW-0131">Cell cycle</keyword>
<name>A0ACC1HD02_9FUNG</name>
<sequence>MSNTSVSQHQEYVGYDTITQQMERKFLKRGFNLNIILVGESGMGKTTLINSIFASHLVNTQGRRTAQEPIRKTTEITPVTQLIEENGVKCRLTIIDTPGFGDQCNNEGCWVPVI</sequence>
<dbReference type="Proteomes" id="UP001145114">
    <property type="component" value="Unassembled WGS sequence"/>
</dbReference>
<proteinExistence type="predicted"/>
<organism evidence="1 2">
    <name type="scientific">Spiromyces aspiralis</name>
    <dbReference type="NCBI Taxonomy" id="68401"/>
    <lineage>
        <taxon>Eukaryota</taxon>
        <taxon>Fungi</taxon>
        <taxon>Fungi incertae sedis</taxon>
        <taxon>Zoopagomycota</taxon>
        <taxon>Kickxellomycotina</taxon>
        <taxon>Kickxellomycetes</taxon>
        <taxon>Kickxellales</taxon>
        <taxon>Kickxellaceae</taxon>
        <taxon>Spiromyces</taxon>
    </lineage>
</organism>
<accession>A0ACC1HD02</accession>
<reference evidence="1" key="1">
    <citation type="submission" date="2022-06" db="EMBL/GenBank/DDBJ databases">
        <title>Phylogenomic reconstructions and comparative analyses of Kickxellomycotina fungi.</title>
        <authorList>
            <person name="Reynolds N.K."/>
            <person name="Stajich J.E."/>
            <person name="Barry K."/>
            <person name="Grigoriev I.V."/>
            <person name="Crous P."/>
            <person name="Smith M.E."/>
        </authorList>
    </citation>
    <scope>NUCLEOTIDE SEQUENCE</scope>
    <source>
        <strain evidence="1">RSA 2271</strain>
    </source>
</reference>
<comment type="caution">
    <text evidence="1">The sequence shown here is derived from an EMBL/GenBank/DDBJ whole genome shotgun (WGS) entry which is preliminary data.</text>
</comment>
<keyword evidence="1" id="KW-0132">Cell division</keyword>
<feature type="non-terminal residue" evidence="1">
    <location>
        <position position="114"/>
    </location>
</feature>